<name>A0A418VJT8_RHOPL</name>
<protein>
    <submittedName>
        <fullName evidence="1">Uncharacterized protein</fullName>
    </submittedName>
</protein>
<reference evidence="1 2" key="1">
    <citation type="submission" date="2018-09" db="EMBL/GenBank/DDBJ databases">
        <title>Draft genome sequence of Rhodopseudomonas palustris 2.1.18.</title>
        <authorList>
            <person name="Robertson S.L."/>
            <person name="Meyer T.E."/>
            <person name="Kyndt J.A."/>
        </authorList>
    </citation>
    <scope>NUCLEOTIDE SEQUENCE [LARGE SCALE GENOMIC DNA]</scope>
    <source>
        <strain evidence="1 2">2.1.18</strain>
    </source>
</reference>
<evidence type="ECO:0000313" key="2">
    <source>
        <dbReference type="Proteomes" id="UP000285523"/>
    </source>
</evidence>
<dbReference type="Proteomes" id="UP000285523">
    <property type="component" value="Unassembled WGS sequence"/>
</dbReference>
<dbReference type="EMBL" id="QYYD01000005">
    <property type="protein sequence ID" value="RJF76311.1"/>
    <property type="molecule type" value="Genomic_DNA"/>
</dbReference>
<organism evidence="1 2">
    <name type="scientific">Rhodopseudomonas palustris</name>
    <dbReference type="NCBI Taxonomy" id="1076"/>
    <lineage>
        <taxon>Bacteria</taxon>
        <taxon>Pseudomonadati</taxon>
        <taxon>Pseudomonadota</taxon>
        <taxon>Alphaproteobacteria</taxon>
        <taxon>Hyphomicrobiales</taxon>
        <taxon>Nitrobacteraceae</taxon>
        <taxon>Rhodopseudomonas</taxon>
    </lineage>
</organism>
<proteinExistence type="predicted"/>
<accession>A0A418VJT8</accession>
<dbReference type="AlphaFoldDB" id="A0A418VJT8"/>
<gene>
    <name evidence="1" type="ORF">D4Q52_06765</name>
</gene>
<sequence>MRLDIDQQNFEELEHHFDDWALSLDRAVSSSSLTDPLLEGLFANHKYALSMAKGERSLKDNSQGG</sequence>
<dbReference type="RefSeq" id="WP_119855780.1">
    <property type="nucleotide sequence ID" value="NZ_QYYD01000005.1"/>
</dbReference>
<comment type="caution">
    <text evidence="1">The sequence shown here is derived from an EMBL/GenBank/DDBJ whole genome shotgun (WGS) entry which is preliminary data.</text>
</comment>
<evidence type="ECO:0000313" key="1">
    <source>
        <dbReference type="EMBL" id="RJF76311.1"/>
    </source>
</evidence>